<organism evidence="1 2">
    <name type="scientific">Caloramator australicus RC3</name>
    <dbReference type="NCBI Taxonomy" id="857293"/>
    <lineage>
        <taxon>Bacteria</taxon>
        <taxon>Bacillati</taxon>
        <taxon>Bacillota</taxon>
        <taxon>Clostridia</taxon>
        <taxon>Eubacteriales</taxon>
        <taxon>Clostridiaceae</taxon>
        <taxon>Caloramator</taxon>
    </lineage>
</organism>
<dbReference type="SFLD" id="SFLDS00003">
    <property type="entry name" value="Haloacid_Dehalogenase"/>
    <property type="match status" value="1"/>
</dbReference>
<dbReference type="InterPro" id="IPR006439">
    <property type="entry name" value="HAD-SF_hydro_IA"/>
</dbReference>
<keyword evidence="1" id="KW-0378">Hydrolase</keyword>
<dbReference type="eggNOG" id="COG1011">
    <property type="taxonomic scope" value="Bacteria"/>
</dbReference>
<dbReference type="Proteomes" id="UP000007652">
    <property type="component" value="Unassembled WGS sequence"/>
</dbReference>
<keyword evidence="2" id="KW-1185">Reference proteome</keyword>
<dbReference type="PANTHER" id="PTHR43611">
    <property type="entry name" value="ALPHA-D-GLUCOSE 1-PHOSPHATE PHOSPHATASE"/>
    <property type="match status" value="1"/>
</dbReference>
<evidence type="ECO:0000313" key="1">
    <source>
        <dbReference type="EMBL" id="CCJ33632.1"/>
    </source>
</evidence>
<dbReference type="AlphaFoldDB" id="I7LJD8"/>
<dbReference type="Gene3D" id="1.10.150.240">
    <property type="entry name" value="Putative phosphatase, domain 2"/>
    <property type="match status" value="1"/>
</dbReference>
<protein>
    <submittedName>
        <fullName evidence="1">HAD superfamily hydrolase</fullName>
    </submittedName>
</protein>
<dbReference type="SFLD" id="SFLDG01129">
    <property type="entry name" value="C1.5:_HAD__Beta-PGM__Phosphata"/>
    <property type="match status" value="1"/>
</dbReference>
<dbReference type="Pfam" id="PF00702">
    <property type="entry name" value="Hydrolase"/>
    <property type="match status" value="1"/>
</dbReference>
<dbReference type="SUPFAM" id="SSF56784">
    <property type="entry name" value="HAD-like"/>
    <property type="match status" value="1"/>
</dbReference>
<dbReference type="Gene3D" id="3.40.50.1000">
    <property type="entry name" value="HAD superfamily/HAD-like"/>
    <property type="match status" value="1"/>
</dbReference>
<reference evidence="1 2" key="1">
    <citation type="journal article" date="2011" name="J. Bacteriol.">
        <title>Draft genome sequence of Caloramator australicus strain RC3T, a thermoanaerobe from the Great Artesian Basin of Australia.</title>
        <authorList>
            <person name="Ogg C.D."/>
            <person name="Patel B.K.C."/>
        </authorList>
    </citation>
    <scope>NUCLEOTIDE SEQUENCE [LARGE SCALE GENOMIC DNA]</scope>
    <source>
        <strain evidence="1 2">RC3</strain>
    </source>
</reference>
<evidence type="ECO:0000313" key="2">
    <source>
        <dbReference type="Proteomes" id="UP000007652"/>
    </source>
</evidence>
<dbReference type="GO" id="GO:0016787">
    <property type="term" value="F:hydrolase activity"/>
    <property type="evidence" value="ECO:0007669"/>
    <property type="project" value="UniProtKB-KW"/>
</dbReference>
<proteinExistence type="predicted"/>
<dbReference type="PANTHER" id="PTHR43611:SF3">
    <property type="entry name" value="FLAVIN MONONUCLEOTIDE HYDROLASE 1, CHLOROPLATIC"/>
    <property type="match status" value="1"/>
</dbReference>
<dbReference type="InterPro" id="IPR023214">
    <property type="entry name" value="HAD_sf"/>
</dbReference>
<gene>
    <name evidence="1" type="ORF">CAAU_1548</name>
</gene>
<dbReference type="InterPro" id="IPR023198">
    <property type="entry name" value="PGP-like_dom2"/>
</dbReference>
<dbReference type="EMBL" id="CAKP01000082">
    <property type="protein sequence ID" value="CCJ33632.1"/>
    <property type="molecule type" value="Genomic_DNA"/>
</dbReference>
<accession>I7LJD8</accession>
<name>I7LJD8_9CLOT</name>
<sequence length="201" mass="23938">MIKNIVFDLGNVLIRFEPKKYLLNFCEGDVLERVYKVIFESQEWRMLDRGTITEEEAIERFCRVSDEDSHIIKKAMANWHDILVPIDETVKILKKLKEKGFKLFVLSNYHKKAFEWTIKKNDFFRLFDGMVISCDINFVKPERQIYEHLLNKFNLNPRETLFIDDLDENLEGAKILGINTIKFKDANRLLEELNNFNINLD</sequence>
<dbReference type="InterPro" id="IPR036412">
    <property type="entry name" value="HAD-like_sf"/>
</dbReference>
<dbReference type="RefSeq" id="WP_008908896.1">
    <property type="nucleotide sequence ID" value="NZ_CAKP01000082.1"/>
</dbReference>
<dbReference type="OrthoDB" id="9797415at2"/>
<dbReference type="CDD" id="cd02603">
    <property type="entry name" value="HAD_sEH-N_like"/>
    <property type="match status" value="1"/>
</dbReference>
<dbReference type="STRING" id="857293.CAAU_1548"/>
<dbReference type="NCBIfam" id="TIGR01509">
    <property type="entry name" value="HAD-SF-IA-v3"/>
    <property type="match status" value="1"/>
</dbReference>
<comment type="caution">
    <text evidence="1">The sequence shown here is derived from an EMBL/GenBank/DDBJ whole genome shotgun (WGS) entry which is preliminary data.</text>
</comment>